<dbReference type="Proteomes" id="UP000190648">
    <property type="component" value="Unassembled WGS sequence"/>
</dbReference>
<sequence>MKGGKKLMHNSSCERGVAICETNSTTGTKTHEEEGEEGSSGTGEEIPLQSKVKATVKQVVPLQQDIERSMEEEKTSTHPQHLCKEFSDVPQHEGSQQALCACTFNTACKVEERMKAVVRELRCVAS</sequence>
<evidence type="ECO:0000313" key="2">
    <source>
        <dbReference type="EMBL" id="OPJ69692.1"/>
    </source>
</evidence>
<evidence type="ECO:0000313" key="3">
    <source>
        <dbReference type="Proteomes" id="UP000190648"/>
    </source>
</evidence>
<dbReference type="AlphaFoldDB" id="A0A1V4JBJ7"/>
<reference evidence="2 3" key="1">
    <citation type="submission" date="2016-02" db="EMBL/GenBank/DDBJ databases">
        <title>Band-tailed pigeon sequencing and assembly.</title>
        <authorList>
            <person name="Soares A.E."/>
            <person name="Novak B.J."/>
            <person name="Rice E.S."/>
            <person name="O'Connell B."/>
            <person name="Chang D."/>
            <person name="Weber S."/>
            <person name="Shapiro B."/>
        </authorList>
    </citation>
    <scope>NUCLEOTIDE SEQUENCE [LARGE SCALE GENOMIC DNA]</scope>
    <source>
        <strain evidence="2">BTP2013</strain>
        <tissue evidence="2">Blood</tissue>
    </source>
</reference>
<name>A0A1V4JBJ7_PATFA</name>
<proteinExistence type="predicted"/>
<dbReference type="EMBL" id="LSYS01008075">
    <property type="protein sequence ID" value="OPJ69692.1"/>
    <property type="molecule type" value="Genomic_DNA"/>
</dbReference>
<comment type="caution">
    <text evidence="2">The sequence shown here is derived from an EMBL/GenBank/DDBJ whole genome shotgun (WGS) entry which is preliminary data.</text>
</comment>
<keyword evidence="3" id="KW-1185">Reference proteome</keyword>
<feature type="region of interest" description="Disordered" evidence="1">
    <location>
        <begin position="20"/>
        <end position="52"/>
    </location>
</feature>
<protein>
    <submittedName>
        <fullName evidence="2">Uncharacterized protein</fullName>
    </submittedName>
</protein>
<evidence type="ECO:0000256" key="1">
    <source>
        <dbReference type="SAM" id="MobiDB-lite"/>
    </source>
</evidence>
<organism evidence="2 3">
    <name type="scientific">Patagioenas fasciata monilis</name>
    <dbReference type="NCBI Taxonomy" id="372326"/>
    <lineage>
        <taxon>Eukaryota</taxon>
        <taxon>Metazoa</taxon>
        <taxon>Chordata</taxon>
        <taxon>Craniata</taxon>
        <taxon>Vertebrata</taxon>
        <taxon>Euteleostomi</taxon>
        <taxon>Archelosauria</taxon>
        <taxon>Archosauria</taxon>
        <taxon>Dinosauria</taxon>
        <taxon>Saurischia</taxon>
        <taxon>Theropoda</taxon>
        <taxon>Coelurosauria</taxon>
        <taxon>Aves</taxon>
        <taxon>Neognathae</taxon>
        <taxon>Neoaves</taxon>
        <taxon>Columbimorphae</taxon>
        <taxon>Columbiformes</taxon>
        <taxon>Columbidae</taxon>
        <taxon>Patagioenas</taxon>
    </lineage>
</organism>
<accession>A0A1V4JBJ7</accession>
<gene>
    <name evidence="2" type="ORF">AV530_012680</name>
</gene>